<proteinExistence type="predicted"/>
<keyword evidence="4" id="KW-1185">Reference proteome</keyword>
<feature type="transmembrane region" description="Helical" evidence="2">
    <location>
        <begin position="39"/>
        <end position="63"/>
    </location>
</feature>
<protein>
    <recommendedName>
        <fullName evidence="5">Alanine and proline-rich secreted protein Apa</fullName>
    </recommendedName>
</protein>
<comment type="caution">
    <text evidence="3">The sequence shown here is derived from an EMBL/GenBank/DDBJ whole genome shotgun (WGS) entry which is preliminary data.</text>
</comment>
<evidence type="ECO:0000256" key="1">
    <source>
        <dbReference type="SAM" id="MobiDB-lite"/>
    </source>
</evidence>
<evidence type="ECO:0008006" key="5">
    <source>
        <dbReference type="Google" id="ProtNLM"/>
    </source>
</evidence>
<dbReference type="RefSeq" id="WP_155353222.1">
    <property type="nucleotide sequence ID" value="NZ_BAAAHL010000012.1"/>
</dbReference>
<dbReference type="Proteomes" id="UP000331127">
    <property type="component" value="Unassembled WGS sequence"/>
</dbReference>
<keyword evidence="2" id="KW-1133">Transmembrane helix</keyword>
<evidence type="ECO:0000313" key="4">
    <source>
        <dbReference type="Proteomes" id="UP000331127"/>
    </source>
</evidence>
<dbReference type="AlphaFoldDB" id="A0A5M3WH06"/>
<evidence type="ECO:0000313" key="3">
    <source>
        <dbReference type="EMBL" id="GES07519.1"/>
    </source>
</evidence>
<keyword evidence="2" id="KW-0812">Transmembrane</keyword>
<organism evidence="3 4">
    <name type="scientific">Acrocarpospora macrocephala</name>
    <dbReference type="NCBI Taxonomy" id="150177"/>
    <lineage>
        <taxon>Bacteria</taxon>
        <taxon>Bacillati</taxon>
        <taxon>Actinomycetota</taxon>
        <taxon>Actinomycetes</taxon>
        <taxon>Streptosporangiales</taxon>
        <taxon>Streptosporangiaceae</taxon>
        <taxon>Acrocarpospora</taxon>
    </lineage>
</organism>
<feature type="region of interest" description="Disordered" evidence="1">
    <location>
        <begin position="1"/>
        <end position="36"/>
    </location>
</feature>
<evidence type="ECO:0000256" key="2">
    <source>
        <dbReference type="SAM" id="Phobius"/>
    </source>
</evidence>
<dbReference type="OrthoDB" id="3537951at2"/>
<name>A0A5M3WH06_9ACTN</name>
<accession>A0A5M3WH06</accession>
<reference evidence="3 4" key="1">
    <citation type="submission" date="2019-10" db="EMBL/GenBank/DDBJ databases">
        <title>Whole genome shotgun sequence of Acrocarpospora macrocephala NBRC 16266.</title>
        <authorList>
            <person name="Ichikawa N."/>
            <person name="Kimura A."/>
            <person name="Kitahashi Y."/>
            <person name="Komaki H."/>
            <person name="Oguchi A."/>
        </authorList>
    </citation>
    <scope>NUCLEOTIDE SEQUENCE [LARGE SCALE GENOMIC DNA]</scope>
    <source>
        <strain evidence="3 4">NBRC 16266</strain>
    </source>
</reference>
<sequence length="234" mass="25553">MWPPQPPQDQQRNPWQLPSPGGYPQDTIGPPPPPAKTSLAPWIVGAATLVGVTAIMVASIVAAGNKAATQQPAAVITQTTASPSPTPIRSRKVVTADDKSAQVTVPNDWKPYELNPIGKIELVDPKVTQYLLVLSQPREDFDVDLTGLAELSIDELSTSMDVTHQSEPKSLTINGSPALEYEFDITLNGLKLVYWMTVIEGAKNYHRVMTWTFASNADRDRPALRRITQSFKGI</sequence>
<dbReference type="EMBL" id="BLAE01000006">
    <property type="protein sequence ID" value="GES07519.1"/>
    <property type="molecule type" value="Genomic_DNA"/>
</dbReference>
<keyword evidence="2" id="KW-0472">Membrane</keyword>
<dbReference type="Gene3D" id="3.40.1000.10">
    <property type="entry name" value="Mog1/PsbP, alpha/beta/alpha sandwich"/>
    <property type="match status" value="1"/>
</dbReference>
<gene>
    <name evidence="3" type="ORF">Amac_011140</name>
</gene>